<organism evidence="2 3">
    <name type="scientific">Amphibalanus amphitrite</name>
    <name type="common">Striped barnacle</name>
    <name type="synonym">Balanus amphitrite</name>
    <dbReference type="NCBI Taxonomy" id="1232801"/>
    <lineage>
        <taxon>Eukaryota</taxon>
        <taxon>Metazoa</taxon>
        <taxon>Ecdysozoa</taxon>
        <taxon>Arthropoda</taxon>
        <taxon>Crustacea</taxon>
        <taxon>Multicrustacea</taxon>
        <taxon>Cirripedia</taxon>
        <taxon>Thoracica</taxon>
        <taxon>Thoracicalcarea</taxon>
        <taxon>Balanomorpha</taxon>
        <taxon>Balanoidea</taxon>
        <taxon>Balanidae</taxon>
        <taxon>Amphibalaninae</taxon>
        <taxon>Amphibalanus</taxon>
    </lineage>
</organism>
<dbReference type="InterPro" id="IPR052797">
    <property type="entry name" value="RegFact_GeneExpr_CellDeath"/>
</dbReference>
<feature type="region of interest" description="Disordered" evidence="1">
    <location>
        <begin position="556"/>
        <end position="586"/>
    </location>
</feature>
<reference evidence="2 3" key="1">
    <citation type="submission" date="2019-07" db="EMBL/GenBank/DDBJ databases">
        <title>Draft genome assembly of a fouling barnacle, Amphibalanus amphitrite (Darwin, 1854): The first reference genome for Thecostraca.</title>
        <authorList>
            <person name="Kim W."/>
        </authorList>
    </citation>
    <scope>NUCLEOTIDE SEQUENCE [LARGE SCALE GENOMIC DNA]</scope>
    <source>
        <strain evidence="2">SNU_AA5</strain>
        <tissue evidence="2">Soma without cirri and trophi</tissue>
    </source>
</reference>
<name>A0A6A4VS31_AMPAM</name>
<proteinExistence type="predicted"/>
<accession>A0A6A4VS31</accession>
<evidence type="ECO:0000256" key="1">
    <source>
        <dbReference type="SAM" id="MobiDB-lite"/>
    </source>
</evidence>
<keyword evidence="3" id="KW-1185">Reference proteome</keyword>
<gene>
    <name evidence="2" type="ORF">FJT64_000847</name>
</gene>
<evidence type="ECO:0000313" key="2">
    <source>
        <dbReference type="EMBL" id="KAF0293512.1"/>
    </source>
</evidence>
<dbReference type="AlphaFoldDB" id="A0A6A4VS31"/>
<dbReference type="PANTHER" id="PTHR33936">
    <property type="entry name" value="PROTEIN CBG17840"/>
    <property type="match status" value="1"/>
</dbReference>
<dbReference type="Proteomes" id="UP000440578">
    <property type="component" value="Unassembled WGS sequence"/>
</dbReference>
<protein>
    <submittedName>
        <fullName evidence="2">Uncharacterized protein</fullName>
    </submittedName>
</protein>
<feature type="compositionally biased region" description="Basic and acidic residues" evidence="1">
    <location>
        <begin position="564"/>
        <end position="586"/>
    </location>
</feature>
<sequence>MEKTGRQKCLESTLVAGVETACTAAIPNSSRLRTHLASEHGISDALSSETVRLDAAEGRCKAPTADHPSVLFKCFRSGFHKPSGKGLRRLKSQGSCKMGRDCTSEIRARLEEDDSIRATVFHFHYGHGTGSDGAAHLRIPKEDKALIKDFIFSFCTEFQLRNFIKHGCGTVCIDETRGTSEHGFNLVTLLVLTDQGQGLPVAWQLSSREDEEAVAKMLQGLIRLCAETGREFPHAEYLMTGKTQTLFNAWVATTGQDTQHRLRLWQVNKAWRDRLVTLSQSFTDSGEMTASGLRHQPSNQSRCIGALLEFADEQLLKAGRRQLWQQPGFNQVKMRRRHNAAVRLSAETGATVFRINDNLLPAWVVRSKPDDPYGEPHTVELVDQTCPLSTQCRQRCEACNICGHMMRCDCREWLGQKQICEHAHLVGLQDKFVTVHLLPAGEQSPQTDWGDDAADSPPTEQSLPPPSAGSSLSDASPAYLVAKAKEFAELMPTLPLTIREQIARHFRQLDELVSLGAIHQADTLAVEEDRRAWIARTERQPSYRGVGVADTAAHLGRGAAARTSAERTGNERSREADIFPPDHDYL</sequence>
<dbReference type="OrthoDB" id="6341434at2759"/>
<evidence type="ECO:0000313" key="3">
    <source>
        <dbReference type="Proteomes" id="UP000440578"/>
    </source>
</evidence>
<comment type="caution">
    <text evidence="2">The sequence shown here is derived from an EMBL/GenBank/DDBJ whole genome shotgun (WGS) entry which is preliminary data.</text>
</comment>
<dbReference type="PANTHER" id="PTHR33936:SF24">
    <property type="entry name" value="C2H2-TYPE DOMAIN-CONTAINING PROTEIN"/>
    <property type="match status" value="1"/>
</dbReference>
<dbReference type="EMBL" id="VIIS01001742">
    <property type="protein sequence ID" value="KAF0293512.1"/>
    <property type="molecule type" value="Genomic_DNA"/>
</dbReference>
<feature type="region of interest" description="Disordered" evidence="1">
    <location>
        <begin position="443"/>
        <end position="474"/>
    </location>
</feature>